<dbReference type="KEGG" id="fld:ABNE31_00960"/>
<dbReference type="Pfam" id="PF04471">
    <property type="entry name" value="Mrr_cat"/>
    <property type="match status" value="1"/>
</dbReference>
<dbReference type="EMBL" id="CP157804">
    <property type="protein sequence ID" value="XBQ23496.1"/>
    <property type="molecule type" value="Genomic_DNA"/>
</dbReference>
<dbReference type="InterPro" id="IPR011335">
    <property type="entry name" value="Restrct_endonuc-II-like"/>
</dbReference>
<protein>
    <submittedName>
        <fullName evidence="3">ImmA/IrrE family metallo-endopeptidase</fullName>
    </submittedName>
</protein>
<dbReference type="InterPro" id="IPR007560">
    <property type="entry name" value="Restrct_endonuc_IV_Mrr"/>
</dbReference>
<evidence type="ECO:0000259" key="1">
    <source>
        <dbReference type="Pfam" id="PF04471"/>
    </source>
</evidence>
<feature type="domain" description="Restriction endonuclease type IV Mrr" evidence="1">
    <location>
        <begin position="34"/>
        <end position="132"/>
    </location>
</feature>
<evidence type="ECO:0000313" key="3">
    <source>
        <dbReference type="EMBL" id="XBQ23496.1"/>
    </source>
</evidence>
<dbReference type="RefSeq" id="WP_349352028.1">
    <property type="nucleotide sequence ID" value="NZ_CP157804.1"/>
</dbReference>
<proteinExistence type="predicted"/>
<dbReference type="GO" id="GO:0003677">
    <property type="term" value="F:DNA binding"/>
    <property type="evidence" value="ECO:0007669"/>
    <property type="project" value="InterPro"/>
</dbReference>
<name>A0AAU7MXY6_9FLAO</name>
<dbReference type="Gene3D" id="1.10.10.2910">
    <property type="match status" value="1"/>
</dbReference>
<sequence>MNTTEKGDILEDKAVGIIERILDDGLIGVMKEYARVFTKKKYPSNLRGSGEVEFDLTIEIWPPNADQYSMIYFIECKNYTHRVPINEVKKFFADILETSGVNAKAIIITSSPLQQGAFDYASAKKMMVIEGESKDNFNITLYKRNIEEENIIPILEETINEQLLDEGVKSLSKVVDKQLLSCLIPAKSKVGYGIDLLSKENINQITLDELDKFDESYLINGYGLSVKDLSNYLKSEYNIEINYFDPKENKYLGTCDIDNKTIGISKKIIGTPRELFTIGHEFGHFKLHQKLRINQELMNSFSDSKYDFTIGKNRLENPRHWVEWQANYFSASLLLPKSSIIAKAWQYQGAKHNLIFDDNYSNQRKLRRIIDKLANHFSVSKTSIIYRLKELNMITDNTSTKIIGDLISQWKSKYFV</sequence>
<dbReference type="SUPFAM" id="SSF52980">
    <property type="entry name" value="Restriction endonuclease-like"/>
    <property type="match status" value="1"/>
</dbReference>
<dbReference type="GO" id="GO:0009307">
    <property type="term" value="P:DNA restriction-modification system"/>
    <property type="evidence" value="ECO:0007669"/>
    <property type="project" value="InterPro"/>
</dbReference>
<dbReference type="PANTHER" id="PTHR43236">
    <property type="entry name" value="ANTITOXIN HIGA1"/>
    <property type="match status" value="1"/>
</dbReference>
<reference evidence="3" key="1">
    <citation type="submission" date="2024-05" db="EMBL/GenBank/DDBJ databases">
        <title>Draft Genome Sequences of Flagellimonas sp. MMG031 and Marinobacter sp. MMG032 Isolated from the dinoflagellate Symbiodinium pilosum.</title>
        <authorList>
            <person name="Shikuma N.J."/>
            <person name="Farrell M.V."/>
        </authorList>
    </citation>
    <scope>NUCLEOTIDE SEQUENCE</scope>
    <source>
        <strain evidence="3">MMG031</strain>
    </source>
</reference>
<dbReference type="Pfam" id="PF06114">
    <property type="entry name" value="Peptidase_M78"/>
    <property type="match status" value="1"/>
</dbReference>
<dbReference type="InterPro" id="IPR052345">
    <property type="entry name" value="Rad_response_metalloprotease"/>
</dbReference>
<evidence type="ECO:0000259" key="2">
    <source>
        <dbReference type="Pfam" id="PF06114"/>
    </source>
</evidence>
<accession>A0AAU7MXY6</accession>
<gene>
    <name evidence="3" type="ORF">ABNE31_00960</name>
</gene>
<dbReference type="GO" id="GO:0004519">
    <property type="term" value="F:endonuclease activity"/>
    <property type="evidence" value="ECO:0007669"/>
    <property type="project" value="InterPro"/>
</dbReference>
<dbReference type="PANTHER" id="PTHR43236:SF1">
    <property type="entry name" value="BLL7220 PROTEIN"/>
    <property type="match status" value="1"/>
</dbReference>
<dbReference type="InterPro" id="IPR010359">
    <property type="entry name" value="IrrE_HExxH"/>
</dbReference>
<feature type="domain" description="IrrE N-terminal-like" evidence="2">
    <location>
        <begin position="236"/>
        <end position="389"/>
    </location>
</feature>
<dbReference type="AlphaFoldDB" id="A0AAU7MXY6"/>
<organism evidence="3">
    <name type="scientific">Flagellimonas sp. MMG031</name>
    <dbReference type="NCBI Taxonomy" id="3158549"/>
    <lineage>
        <taxon>Bacteria</taxon>
        <taxon>Pseudomonadati</taxon>
        <taxon>Bacteroidota</taxon>
        <taxon>Flavobacteriia</taxon>
        <taxon>Flavobacteriales</taxon>
        <taxon>Flavobacteriaceae</taxon>
        <taxon>Flagellimonas</taxon>
    </lineage>
</organism>